<dbReference type="EMBL" id="VFRP01000008">
    <property type="protein sequence ID" value="TPE50982.1"/>
    <property type="molecule type" value="Genomic_DNA"/>
</dbReference>
<dbReference type="InterPro" id="IPR051010">
    <property type="entry name" value="BCAA_transport"/>
</dbReference>
<dbReference type="Gene3D" id="3.40.50.2300">
    <property type="match status" value="2"/>
</dbReference>
<organism evidence="5 6">
    <name type="scientific">Amaricoccus solimangrovi</name>
    <dbReference type="NCBI Taxonomy" id="2589815"/>
    <lineage>
        <taxon>Bacteria</taxon>
        <taxon>Pseudomonadati</taxon>
        <taxon>Pseudomonadota</taxon>
        <taxon>Alphaproteobacteria</taxon>
        <taxon>Rhodobacterales</taxon>
        <taxon>Paracoccaceae</taxon>
        <taxon>Amaricoccus</taxon>
    </lineage>
</organism>
<dbReference type="PANTHER" id="PTHR30483:SF6">
    <property type="entry name" value="PERIPLASMIC BINDING PROTEIN OF ABC TRANSPORTER FOR NATURAL AMINO ACIDS"/>
    <property type="match status" value="1"/>
</dbReference>
<dbReference type="InterPro" id="IPR028082">
    <property type="entry name" value="Peripla_BP_I"/>
</dbReference>
<dbReference type="RefSeq" id="WP_140454013.1">
    <property type="nucleotide sequence ID" value="NZ_VFRP01000008.1"/>
</dbReference>
<evidence type="ECO:0000256" key="2">
    <source>
        <dbReference type="ARBA" id="ARBA00022729"/>
    </source>
</evidence>
<dbReference type="Proteomes" id="UP000319255">
    <property type="component" value="Unassembled WGS sequence"/>
</dbReference>
<evidence type="ECO:0000256" key="3">
    <source>
        <dbReference type="ARBA" id="ARBA00022970"/>
    </source>
</evidence>
<proteinExistence type="inferred from homology"/>
<gene>
    <name evidence="5" type="ORF">FJM51_10090</name>
</gene>
<dbReference type="GO" id="GO:0006865">
    <property type="term" value="P:amino acid transport"/>
    <property type="evidence" value="ECO:0007669"/>
    <property type="project" value="UniProtKB-KW"/>
</dbReference>
<dbReference type="Pfam" id="PF13458">
    <property type="entry name" value="Peripla_BP_6"/>
    <property type="match status" value="1"/>
</dbReference>
<comment type="similarity">
    <text evidence="1">Belongs to the leucine-binding protein family.</text>
</comment>
<dbReference type="OrthoDB" id="5794591at2"/>
<reference evidence="5 6" key="1">
    <citation type="submission" date="2019-06" db="EMBL/GenBank/DDBJ databases">
        <title>A novel bacterium of genus Amaricoccus, isolated from marine sediment.</title>
        <authorList>
            <person name="Huang H."/>
            <person name="Mo K."/>
            <person name="Hu Y."/>
        </authorList>
    </citation>
    <scope>NUCLEOTIDE SEQUENCE [LARGE SCALE GENOMIC DNA]</scope>
    <source>
        <strain evidence="5 6">HB172011</strain>
    </source>
</reference>
<keyword evidence="6" id="KW-1185">Reference proteome</keyword>
<dbReference type="PROSITE" id="PS51318">
    <property type="entry name" value="TAT"/>
    <property type="match status" value="1"/>
</dbReference>
<sequence>MARISDPTRRAFLAGTGAAALMPLASALRAGTPAAENVLRIGATLPIAGAALPEGAVNLRSVGEAARMGLALAEEDAALNAGLLGWSPELAIGNAPGAGAVARAARRLVAREQVSVLIGGYTTEEAEILSAIAEESGALFLNVGATSDLARSGPCRANTFHVEASAAMYVDAILGWHVRAGFRRWHFVHDETAEGEARRARAAAGLEDRYWGAEVVGASVARRGETRDTAAVLDAIRESRSDVVFLLTDWQAQRDFLSHYEAAGLTAAVVGFPEPAAQTRDYYFTLSQVAPAAGAGYRAALWEPTLDAYGARELNTRFAARWGAPMDPAAWSAYQAVKIAMEAAIATGSARGEDLARHLAREESVFDVSKGIGVSFRPWDHQLRQPLYLVKVNPDASPSRELPALAARASLAGELPAIYMPGTEPVERLDQLGDIRRSGECRA</sequence>
<dbReference type="PANTHER" id="PTHR30483">
    <property type="entry name" value="LEUCINE-SPECIFIC-BINDING PROTEIN"/>
    <property type="match status" value="1"/>
</dbReference>
<dbReference type="SUPFAM" id="SSF53822">
    <property type="entry name" value="Periplasmic binding protein-like I"/>
    <property type="match status" value="1"/>
</dbReference>
<name>A0A501WQ47_9RHOB</name>
<evidence type="ECO:0000259" key="4">
    <source>
        <dbReference type="Pfam" id="PF13458"/>
    </source>
</evidence>
<keyword evidence="2" id="KW-0732">Signal</keyword>
<keyword evidence="3" id="KW-0813">Transport</keyword>
<keyword evidence="3" id="KW-0029">Amino-acid transport</keyword>
<dbReference type="InterPro" id="IPR028081">
    <property type="entry name" value="Leu-bd"/>
</dbReference>
<dbReference type="AlphaFoldDB" id="A0A501WQ47"/>
<evidence type="ECO:0000313" key="6">
    <source>
        <dbReference type="Proteomes" id="UP000319255"/>
    </source>
</evidence>
<dbReference type="InterPro" id="IPR006311">
    <property type="entry name" value="TAT_signal"/>
</dbReference>
<accession>A0A501WQ47</accession>
<feature type="domain" description="Leucine-binding protein" evidence="4">
    <location>
        <begin position="61"/>
        <end position="394"/>
    </location>
</feature>
<protein>
    <recommendedName>
        <fullName evidence="4">Leucine-binding protein domain-containing protein</fullName>
    </recommendedName>
</protein>
<comment type="caution">
    <text evidence="5">The sequence shown here is derived from an EMBL/GenBank/DDBJ whole genome shotgun (WGS) entry which is preliminary data.</text>
</comment>
<evidence type="ECO:0000313" key="5">
    <source>
        <dbReference type="EMBL" id="TPE50982.1"/>
    </source>
</evidence>
<dbReference type="CDD" id="cd06268">
    <property type="entry name" value="PBP1_ABC_transporter_LIVBP-like"/>
    <property type="match status" value="1"/>
</dbReference>
<evidence type="ECO:0000256" key="1">
    <source>
        <dbReference type="ARBA" id="ARBA00010062"/>
    </source>
</evidence>